<keyword evidence="2" id="KW-1185">Reference proteome</keyword>
<reference evidence="1" key="1">
    <citation type="journal article" date="2020" name="Stud. Mycol.">
        <title>101 Dothideomycetes genomes: a test case for predicting lifestyles and emergence of pathogens.</title>
        <authorList>
            <person name="Haridas S."/>
            <person name="Albert R."/>
            <person name="Binder M."/>
            <person name="Bloem J."/>
            <person name="Labutti K."/>
            <person name="Salamov A."/>
            <person name="Andreopoulos B."/>
            <person name="Baker S."/>
            <person name="Barry K."/>
            <person name="Bills G."/>
            <person name="Bluhm B."/>
            <person name="Cannon C."/>
            <person name="Castanera R."/>
            <person name="Culley D."/>
            <person name="Daum C."/>
            <person name="Ezra D."/>
            <person name="Gonzalez J."/>
            <person name="Henrissat B."/>
            <person name="Kuo A."/>
            <person name="Liang C."/>
            <person name="Lipzen A."/>
            <person name="Lutzoni F."/>
            <person name="Magnuson J."/>
            <person name="Mondo S."/>
            <person name="Nolan M."/>
            <person name="Ohm R."/>
            <person name="Pangilinan J."/>
            <person name="Park H.-J."/>
            <person name="Ramirez L."/>
            <person name="Alfaro M."/>
            <person name="Sun H."/>
            <person name="Tritt A."/>
            <person name="Yoshinaga Y."/>
            <person name="Zwiers L.-H."/>
            <person name="Turgeon B."/>
            <person name="Goodwin S."/>
            <person name="Spatafora J."/>
            <person name="Crous P."/>
            <person name="Grigoriev I."/>
        </authorList>
    </citation>
    <scope>NUCLEOTIDE SEQUENCE</scope>
    <source>
        <strain evidence="1">ATCC 36951</strain>
    </source>
</reference>
<evidence type="ECO:0000313" key="1">
    <source>
        <dbReference type="EMBL" id="KAF2172618.1"/>
    </source>
</evidence>
<dbReference type="Proteomes" id="UP000799537">
    <property type="component" value="Unassembled WGS sequence"/>
</dbReference>
<dbReference type="AlphaFoldDB" id="A0A6A6D2H2"/>
<name>A0A6A6D2H2_ZASCE</name>
<proteinExistence type="predicted"/>
<gene>
    <name evidence="1" type="ORF">M409DRAFT_49173</name>
</gene>
<dbReference type="RefSeq" id="XP_033673507.1">
    <property type="nucleotide sequence ID" value="XM_033811170.1"/>
</dbReference>
<dbReference type="GeneID" id="54564442"/>
<evidence type="ECO:0000313" key="2">
    <source>
        <dbReference type="Proteomes" id="UP000799537"/>
    </source>
</evidence>
<protein>
    <submittedName>
        <fullName evidence="1">Uncharacterized protein</fullName>
    </submittedName>
</protein>
<organism evidence="1 2">
    <name type="scientific">Zasmidium cellare ATCC 36951</name>
    <dbReference type="NCBI Taxonomy" id="1080233"/>
    <lineage>
        <taxon>Eukaryota</taxon>
        <taxon>Fungi</taxon>
        <taxon>Dikarya</taxon>
        <taxon>Ascomycota</taxon>
        <taxon>Pezizomycotina</taxon>
        <taxon>Dothideomycetes</taxon>
        <taxon>Dothideomycetidae</taxon>
        <taxon>Mycosphaerellales</taxon>
        <taxon>Mycosphaerellaceae</taxon>
        <taxon>Zasmidium</taxon>
    </lineage>
</organism>
<dbReference type="EMBL" id="ML993580">
    <property type="protein sequence ID" value="KAF2172618.1"/>
    <property type="molecule type" value="Genomic_DNA"/>
</dbReference>
<sequence length="342" mass="39011">MDASPFKKLPAETRNKIYELVIGTRPSKKATNIGKACQVSIARVCKQMRAETLPMCFSNITARINVVSNFALPFNHKHETAGLDHHWGPCRASFLKGASNIMAVAQRIGMHPQACYDGVARLNLRIILDAEDYEFGLAWQVWEPHLRELARALDQRDLDGGRLCVRVEYHTFSVEEKKVIPQHLRMAFEGLGLRLDEVRCLLDRDLKLEMDNLRKEWRDLLARQAAAKEVAAKETARERRLRLEAQQWWRPWSFYLDLERVEFDDPIKAIVFSRAPFVHSAALARGEDVGNLDDEQPGYIGPGWTFCGGGGNLVPPLWLPSDSVHPLLQQYREEMLAGLEKE</sequence>
<accession>A0A6A6D2H2</accession>